<proteinExistence type="predicted"/>
<comment type="caution">
    <text evidence="1">The sequence shown here is derived from an EMBL/GenBank/DDBJ whole genome shotgun (WGS) entry which is preliminary data.</text>
</comment>
<feature type="non-terminal residue" evidence="1">
    <location>
        <position position="1"/>
    </location>
</feature>
<dbReference type="Proteomes" id="UP000605201">
    <property type="component" value="Unassembled WGS sequence"/>
</dbReference>
<gene>
    <name evidence="1" type="ORF">H8D96_19695</name>
</gene>
<dbReference type="GO" id="GO:0016740">
    <property type="term" value="F:transferase activity"/>
    <property type="evidence" value="ECO:0007669"/>
    <property type="project" value="UniProtKB-KW"/>
</dbReference>
<dbReference type="AlphaFoldDB" id="A0A8J6TWA8"/>
<name>A0A8J6TWA8_9BACT</name>
<dbReference type="InterPro" id="IPR014942">
    <property type="entry name" value="AbiEii"/>
</dbReference>
<evidence type="ECO:0000313" key="1">
    <source>
        <dbReference type="EMBL" id="MBC8434137.1"/>
    </source>
</evidence>
<accession>A0A8J6TWA8</accession>
<evidence type="ECO:0000313" key="2">
    <source>
        <dbReference type="Proteomes" id="UP000605201"/>
    </source>
</evidence>
<reference evidence="1 2" key="1">
    <citation type="submission" date="2020-08" db="EMBL/GenBank/DDBJ databases">
        <title>Bridging the membrane lipid divide: bacteria of the FCB group superphylum have the potential to synthesize archaeal ether lipids.</title>
        <authorList>
            <person name="Villanueva L."/>
            <person name="Von Meijenfeldt F.A.B."/>
            <person name="Westbye A.B."/>
            <person name="Yadav S."/>
            <person name="Hopmans E.C."/>
            <person name="Dutilh B.E."/>
            <person name="Sinninghe Damste J.S."/>
        </authorList>
    </citation>
    <scope>NUCLEOTIDE SEQUENCE [LARGE SCALE GENOMIC DNA]</scope>
    <source>
        <strain evidence="1">NIOZ-UU17</strain>
    </source>
</reference>
<protein>
    <submittedName>
        <fullName evidence="1">Nucleotidyl transferase AbiEii/AbiGii toxin family protein</fullName>
    </submittedName>
</protein>
<keyword evidence="1" id="KW-0808">Transferase</keyword>
<dbReference type="Pfam" id="PF08843">
    <property type="entry name" value="AbiEii"/>
    <property type="match status" value="1"/>
</dbReference>
<sequence>SRSTLTVLMQVTGFDIPVKLSFFGGLKLGQINPPDTADNGILVASLVDLLGMKCATVSQRVEAKDYIDIHAIINNSDLTLEYGIGAARAIYGQQYNAILTLKSLSYFQDGNVMTLPDKIKHDLTNMVKDCNLSNVPKIEPITIIGKNIELDPSLL</sequence>
<dbReference type="EMBL" id="JACNIG010000389">
    <property type="protein sequence ID" value="MBC8434137.1"/>
    <property type="molecule type" value="Genomic_DNA"/>
</dbReference>
<organism evidence="1 2">
    <name type="scientific">Candidatus Desulfatibia vada</name>
    <dbReference type="NCBI Taxonomy" id="2841696"/>
    <lineage>
        <taxon>Bacteria</taxon>
        <taxon>Pseudomonadati</taxon>
        <taxon>Thermodesulfobacteriota</taxon>
        <taxon>Desulfobacteria</taxon>
        <taxon>Desulfobacterales</taxon>
        <taxon>Desulfobacterales incertae sedis</taxon>
        <taxon>Candidatus Desulfatibia</taxon>
    </lineage>
</organism>